<proteinExistence type="predicted"/>
<accession>A0AAV9RUP7</accession>
<gene>
    <name evidence="1" type="ORF">CRENBAI_008100</name>
</gene>
<reference evidence="1 2" key="1">
    <citation type="submission" date="2021-06" db="EMBL/GenBank/DDBJ databases">
        <authorList>
            <person name="Palmer J.M."/>
        </authorList>
    </citation>
    <scope>NUCLEOTIDE SEQUENCE [LARGE SCALE GENOMIC DNA]</scope>
    <source>
        <strain evidence="1 2">MEX-2019</strain>
        <tissue evidence="1">Muscle</tissue>
    </source>
</reference>
<name>A0AAV9RUP7_9TELE</name>
<evidence type="ECO:0000313" key="1">
    <source>
        <dbReference type="EMBL" id="KAK5612726.1"/>
    </source>
</evidence>
<evidence type="ECO:0000313" key="2">
    <source>
        <dbReference type="Proteomes" id="UP001311232"/>
    </source>
</evidence>
<protein>
    <submittedName>
        <fullName evidence="1">Uncharacterized protein</fullName>
    </submittedName>
</protein>
<organism evidence="1 2">
    <name type="scientific">Crenichthys baileyi</name>
    <name type="common">White River springfish</name>
    <dbReference type="NCBI Taxonomy" id="28760"/>
    <lineage>
        <taxon>Eukaryota</taxon>
        <taxon>Metazoa</taxon>
        <taxon>Chordata</taxon>
        <taxon>Craniata</taxon>
        <taxon>Vertebrata</taxon>
        <taxon>Euteleostomi</taxon>
        <taxon>Actinopterygii</taxon>
        <taxon>Neopterygii</taxon>
        <taxon>Teleostei</taxon>
        <taxon>Neoteleostei</taxon>
        <taxon>Acanthomorphata</taxon>
        <taxon>Ovalentaria</taxon>
        <taxon>Atherinomorphae</taxon>
        <taxon>Cyprinodontiformes</taxon>
        <taxon>Goodeidae</taxon>
        <taxon>Crenichthys</taxon>
    </lineage>
</organism>
<comment type="caution">
    <text evidence="1">The sequence shown here is derived from an EMBL/GenBank/DDBJ whole genome shotgun (WGS) entry which is preliminary data.</text>
</comment>
<sequence>MLSGFCCSPLDPPLNYLLHVSVVMPSLLTSLSILHMSHVLVPLFQHRTAPLCSTSPYLTRNLLCFL</sequence>
<dbReference type="EMBL" id="JAHHUM010001321">
    <property type="protein sequence ID" value="KAK5612726.1"/>
    <property type="molecule type" value="Genomic_DNA"/>
</dbReference>
<dbReference type="AlphaFoldDB" id="A0AAV9RUP7"/>
<dbReference type="Proteomes" id="UP001311232">
    <property type="component" value="Unassembled WGS sequence"/>
</dbReference>
<keyword evidence="2" id="KW-1185">Reference proteome</keyword>